<evidence type="ECO:0008006" key="4">
    <source>
        <dbReference type="Google" id="ProtNLM"/>
    </source>
</evidence>
<comment type="caution">
    <text evidence="2">The sequence shown here is derived from an EMBL/GenBank/DDBJ whole genome shotgun (WGS) entry which is preliminary data.</text>
</comment>
<gene>
    <name evidence="2" type="ORF">VST7929_00898</name>
</gene>
<keyword evidence="1" id="KW-1133">Transmembrane helix</keyword>
<name>A0ABN8DSS4_9VIBR</name>
<keyword evidence="3" id="KW-1185">Reference proteome</keyword>
<dbReference type="RefSeq" id="WP_237465246.1">
    <property type="nucleotide sequence ID" value="NZ_CAKLDI010000001.1"/>
</dbReference>
<proteinExistence type="predicted"/>
<evidence type="ECO:0000256" key="1">
    <source>
        <dbReference type="SAM" id="Phobius"/>
    </source>
</evidence>
<feature type="transmembrane region" description="Helical" evidence="1">
    <location>
        <begin position="96"/>
        <end position="117"/>
    </location>
</feature>
<dbReference type="Proteomes" id="UP000838672">
    <property type="component" value="Unassembled WGS sequence"/>
</dbReference>
<organism evidence="2 3">
    <name type="scientific">Vibrio stylophorae</name>
    <dbReference type="NCBI Taxonomy" id="659351"/>
    <lineage>
        <taxon>Bacteria</taxon>
        <taxon>Pseudomonadati</taxon>
        <taxon>Pseudomonadota</taxon>
        <taxon>Gammaproteobacteria</taxon>
        <taxon>Vibrionales</taxon>
        <taxon>Vibrionaceae</taxon>
        <taxon>Vibrio</taxon>
    </lineage>
</organism>
<accession>A0ABN8DSS4</accession>
<protein>
    <recommendedName>
        <fullName evidence="4">DUF805 domain-containing protein</fullName>
    </recommendedName>
</protein>
<reference evidence="2" key="1">
    <citation type="submission" date="2021-11" db="EMBL/GenBank/DDBJ databases">
        <authorList>
            <person name="Rodrigo-Torres L."/>
            <person name="Arahal R. D."/>
            <person name="Lucena T."/>
        </authorList>
    </citation>
    <scope>NUCLEOTIDE SEQUENCE</scope>
    <source>
        <strain evidence="2">CECT 7929</strain>
    </source>
</reference>
<dbReference type="EMBL" id="CAKLDI010000001">
    <property type="protein sequence ID" value="CAH0533047.1"/>
    <property type="molecule type" value="Genomic_DNA"/>
</dbReference>
<keyword evidence="1" id="KW-0472">Membrane</keyword>
<feature type="transmembrane region" description="Helical" evidence="1">
    <location>
        <begin position="56"/>
        <end position="84"/>
    </location>
</feature>
<feature type="transmembrane region" description="Helical" evidence="1">
    <location>
        <begin position="29"/>
        <end position="50"/>
    </location>
</feature>
<evidence type="ECO:0000313" key="2">
    <source>
        <dbReference type="EMBL" id="CAH0533047.1"/>
    </source>
</evidence>
<evidence type="ECO:0000313" key="3">
    <source>
        <dbReference type="Proteomes" id="UP000838672"/>
    </source>
</evidence>
<keyword evidence="1" id="KW-0812">Transmembrane</keyword>
<sequence length="126" mass="14820">MNECMRRASPFPDQSHRVFVDHFGRWPRLLMRMVLLSYFALCLVFILEWLNLSETFNLNILCPFLTTTVCALLNALLLIWAIILHLKARQIWYRNYHTGITITLALLPILLFLILFIQQPAQFTLA</sequence>